<dbReference type="PANTHER" id="PTHR35807:SF1">
    <property type="entry name" value="TRANSCRIPTIONAL REGULATOR REDD"/>
    <property type="match status" value="1"/>
</dbReference>
<accession>A0AAN4VZP4</accession>
<dbReference type="GO" id="GO:0006355">
    <property type="term" value="P:regulation of DNA-templated transcription"/>
    <property type="evidence" value="ECO:0007669"/>
    <property type="project" value="TreeGrafter"/>
</dbReference>
<dbReference type="EMBL" id="BQKE01000002">
    <property type="protein sequence ID" value="GJM63059.1"/>
    <property type="molecule type" value="Genomic_DNA"/>
</dbReference>
<name>A0AAN4VZP4_9BACT</name>
<gene>
    <name evidence="4" type="ORF">PEDI_36110</name>
</gene>
<reference evidence="4 5" key="1">
    <citation type="submission" date="2021-12" db="EMBL/GenBank/DDBJ databases">
        <title>Genome sequencing of bacteria with rrn-lacking chromosome and rrn-plasmid.</title>
        <authorList>
            <person name="Anda M."/>
            <person name="Iwasaki W."/>
        </authorList>
    </citation>
    <scope>NUCLEOTIDE SEQUENCE [LARGE SCALE GENOMIC DNA]</scope>
    <source>
        <strain evidence="4 5">NBRC 15940</strain>
    </source>
</reference>
<proteinExistence type="predicted"/>
<feature type="coiled-coil region" evidence="1">
    <location>
        <begin position="744"/>
        <end position="772"/>
    </location>
</feature>
<keyword evidence="3" id="KW-0732">Signal</keyword>
<dbReference type="PANTHER" id="PTHR35807">
    <property type="entry name" value="TRANSCRIPTIONAL REGULATOR REDD-RELATED"/>
    <property type="match status" value="1"/>
</dbReference>
<dbReference type="Gene3D" id="2.120.10.80">
    <property type="entry name" value="Kelch-type beta propeller"/>
    <property type="match status" value="1"/>
</dbReference>
<evidence type="ECO:0000256" key="1">
    <source>
        <dbReference type="SAM" id="Coils"/>
    </source>
</evidence>
<keyword evidence="2" id="KW-1133">Transmembrane helix</keyword>
<evidence type="ECO:0000256" key="3">
    <source>
        <dbReference type="SAM" id="SignalP"/>
    </source>
</evidence>
<sequence length="873" mass="101056">MKKNYYFPFLFLYFFLQSFFVFAEDTISAGLKFNSHEVAVENRTGIAIGQNDPFKFSKTIELSFEFQLEPAPFFGNIVRIVFDNKKKLDLSYSPPVIENGQQSLNLVLGKRDNFSIPIFNQAHHYGNWLNASIKLDRDQKKAEFCFMDTTYQLNFSPKSYEGINAVELFFGKQQDGKFVITDVAEMSVRNIKLSLDDKKSYFWPLNELNGTIAQSSQSPKAAYIENPVWAGKYHYLWQQAAQFKADFKPGMIYNEQKHQVEIINQIHEIHYVLPFKQLSDLYYEKPLSIPPSYINAFVNPVNQEKVAYDFRHGELTAFNHNDSSWAEIQASENEMTHWHHNILYDSLRDEYLTFGGYGYFKYKNDFLRFDKTQKAWEKVPFSGDSIPPRYLSAKGYLGNNQYLIFGGMGNYSGRQEMGVNTYQDLYLVDLSARTIKLLWEKEEESQDAFVPAKSIVIDQDKQVFYALTFFPFNQETQLQLRKFNLNSGEEVIVSDKIPFEFKDIRADVDLFYDQDFKKFIAVTRSTIEGMEGIVQIYTLDGPPLAASIYEASLQNEKQTSGFSPLWGGAIAIILLVLLITYFFQKRHRKPEEPAAIITTPSETLKTIPASQEKGAPQQKQESIPETPVAQAFKFDFPRKNAIYLFGGLEVFDREGQDISHKITPKLKQILLLIICYPYNHGRGISSSEMTELVWPTATKSSGKNNRSISIRRLRLILEEIEGVEIVHDKQEWKLELTKEAFCDLNRLLQLKKQLKQEDNRQVQEEIMALTKRGPLPSTLRAEWLDDINNFIVSDTIKLLTDFAVDIDRPNLKLQIADAILHLDDLDEQGLEIKLKTLLSMNKVGQAQSELNRFKKRHQNFFNDEYKLNLEDFQ</sequence>
<evidence type="ECO:0000313" key="5">
    <source>
        <dbReference type="Proteomes" id="UP001310022"/>
    </source>
</evidence>
<dbReference type="RefSeq" id="WP_338238269.1">
    <property type="nucleotide sequence ID" value="NZ_BQKE01000002.1"/>
</dbReference>
<feature type="signal peptide" evidence="3">
    <location>
        <begin position="1"/>
        <end position="23"/>
    </location>
</feature>
<protein>
    <recommendedName>
        <fullName evidence="6">DNA-binding transcriptional activator</fullName>
    </recommendedName>
</protein>
<dbReference type="AlphaFoldDB" id="A0AAN4VZP4"/>
<feature type="transmembrane region" description="Helical" evidence="2">
    <location>
        <begin position="565"/>
        <end position="583"/>
    </location>
</feature>
<dbReference type="GO" id="GO:0003677">
    <property type="term" value="F:DNA binding"/>
    <property type="evidence" value="ECO:0007669"/>
    <property type="project" value="TreeGrafter"/>
</dbReference>
<dbReference type="Proteomes" id="UP001310022">
    <property type="component" value="Unassembled WGS sequence"/>
</dbReference>
<dbReference type="InterPro" id="IPR051677">
    <property type="entry name" value="AfsR-DnrI-RedD_regulator"/>
</dbReference>
<comment type="caution">
    <text evidence="4">The sequence shown here is derived from an EMBL/GenBank/DDBJ whole genome shotgun (WGS) entry which is preliminary data.</text>
</comment>
<dbReference type="InterPro" id="IPR015915">
    <property type="entry name" value="Kelch-typ_b-propeller"/>
</dbReference>
<organism evidence="4 5">
    <name type="scientific">Persicobacter diffluens</name>
    <dbReference type="NCBI Taxonomy" id="981"/>
    <lineage>
        <taxon>Bacteria</taxon>
        <taxon>Pseudomonadati</taxon>
        <taxon>Bacteroidota</taxon>
        <taxon>Cytophagia</taxon>
        <taxon>Cytophagales</taxon>
        <taxon>Persicobacteraceae</taxon>
        <taxon>Persicobacter</taxon>
    </lineage>
</organism>
<evidence type="ECO:0000313" key="4">
    <source>
        <dbReference type="EMBL" id="GJM63059.1"/>
    </source>
</evidence>
<keyword evidence="2" id="KW-0472">Membrane</keyword>
<keyword evidence="5" id="KW-1185">Reference proteome</keyword>
<keyword evidence="1" id="KW-0175">Coiled coil</keyword>
<dbReference type="SUPFAM" id="SSF117281">
    <property type="entry name" value="Kelch motif"/>
    <property type="match status" value="1"/>
</dbReference>
<feature type="chain" id="PRO_5042916128" description="DNA-binding transcriptional activator" evidence="3">
    <location>
        <begin position="24"/>
        <end position="873"/>
    </location>
</feature>
<evidence type="ECO:0008006" key="6">
    <source>
        <dbReference type="Google" id="ProtNLM"/>
    </source>
</evidence>
<keyword evidence="2" id="KW-0812">Transmembrane</keyword>
<evidence type="ECO:0000256" key="2">
    <source>
        <dbReference type="SAM" id="Phobius"/>
    </source>
</evidence>